<dbReference type="Proteomes" id="UP000183656">
    <property type="component" value="Unassembled WGS sequence"/>
</dbReference>
<protein>
    <submittedName>
        <fullName evidence="1">Uncharacterized protein</fullName>
    </submittedName>
</protein>
<evidence type="ECO:0000313" key="2">
    <source>
        <dbReference type="Proteomes" id="UP000183656"/>
    </source>
</evidence>
<evidence type="ECO:0000313" key="1">
    <source>
        <dbReference type="EMBL" id="SFV00778.1"/>
    </source>
</evidence>
<proteinExistence type="predicted"/>
<dbReference type="RefSeq" id="WP_158447375.1">
    <property type="nucleotide sequence ID" value="NZ_CYIG01000076.1"/>
</dbReference>
<name>A0A1I7KTR6_9BURK</name>
<dbReference type="AlphaFoldDB" id="A0A1I7KTR6"/>
<sequence length="48" mass="5119">MTHDQARAILAEAEAAISLDEDAGTVTINGTVSMEELQAILQLLEYTA</sequence>
<dbReference type="EMBL" id="FPBX01000071">
    <property type="protein sequence ID" value="SFV00778.1"/>
    <property type="molecule type" value="Genomic_DNA"/>
</dbReference>
<organism evidence="1 2">
    <name type="scientific">Paenacidovorax caeni</name>
    <dbReference type="NCBI Taxonomy" id="343013"/>
    <lineage>
        <taxon>Bacteria</taxon>
        <taxon>Pseudomonadati</taxon>
        <taxon>Pseudomonadota</taxon>
        <taxon>Betaproteobacteria</taxon>
        <taxon>Burkholderiales</taxon>
        <taxon>Comamonadaceae</taxon>
        <taxon>Paenacidovorax</taxon>
    </lineage>
</organism>
<keyword evidence="2" id="KW-1185">Reference proteome</keyword>
<reference evidence="1 2" key="1">
    <citation type="submission" date="2016-10" db="EMBL/GenBank/DDBJ databases">
        <authorList>
            <person name="de Groot N.N."/>
        </authorList>
    </citation>
    <scope>NUCLEOTIDE SEQUENCE [LARGE SCALE GENOMIC DNA]</scope>
    <source>
        <strain evidence="1 2">R-24608</strain>
    </source>
</reference>
<gene>
    <name evidence="1" type="ORF">SAMN04489707_107116</name>
</gene>
<accession>A0A1I7KTR6</accession>